<organism evidence="2 3">
    <name type="scientific">Saccharolobus shibatae</name>
    <dbReference type="NCBI Taxonomy" id="2286"/>
    <lineage>
        <taxon>Archaea</taxon>
        <taxon>Thermoproteota</taxon>
        <taxon>Thermoprotei</taxon>
        <taxon>Sulfolobales</taxon>
        <taxon>Sulfolobaceae</taxon>
        <taxon>Saccharolobus</taxon>
    </lineage>
</organism>
<reference evidence="2 3" key="1">
    <citation type="journal article" date="2021" name="Environ. Microbiol.">
        <title>New insights into the diversity and evolution of the archaeal mobilome from three complete genomes of Saccharolobus shibatae.</title>
        <authorList>
            <person name="Medvedeva S."/>
            <person name="Brandt D."/>
            <person name="Cvirkaite-Krupovic V."/>
            <person name="Liu Y."/>
            <person name="Severinov K."/>
            <person name="Ishino S."/>
            <person name="Ishino Y."/>
            <person name="Prangishvili D."/>
            <person name="Kalinowski J."/>
            <person name="Krupovic M."/>
        </authorList>
    </citation>
    <scope>NUCLEOTIDE SEQUENCE [LARGE SCALE GENOMIC DNA]</scope>
    <source>
        <strain evidence="1">BEU9</strain>
        <strain evidence="2 3">S38A</strain>
    </source>
</reference>
<dbReference type="Proteomes" id="UP000693941">
    <property type="component" value="Chromosome"/>
</dbReference>
<gene>
    <name evidence="1" type="ORF">J5U21_03125</name>
    <name evidence="2" type="ORF">J5U22_03136</name>
</gene>
<dbReference type="EMBL" id="CP077713">
    <property type="protein sequence ID" value="QXJ36560.1"/>
    <property type="molecule type" value="Genomic_DNA"/>
</dbReference>
<evidence type="ECO:0000313" key="1">
    <source>
        <dbReference type="EMBL" id="QXJ33445.1"/>
    </source>
</evidence>
<protein>
    <submittedName>
        <fullName evidence="2">Uncharacterized protein</fullName>
    </submittedName>
</protein>
<dbReference type="EMBL" id="CP077715">
    <property type="protein sequence ID" value="QXJ33445.1"/>
    <property type="molecule type" value="Genomic_DNA"/>
</dbReference>
<dbReference type="AlphaFoldDB" id="A0A8F5C480"/>
<evidence type="ECO:0000313" key="2">
    <source>
        <dbReference type="EMBL" id="QXJ36560.1"/>
    </source>
</evidence>
<accession>A0A8F5C480</accession>
<dbReference type="GeneID" id="65564662"/>
<dbReference type="Proteomes" id="UP000694036">
    <property type="component" value="Chromosome"/>
</dbReference>
<dbReference type="RefSeq" id="WP_218258909.1">
    <property type="nucleotide sequence ID" value="NZ_CP077713.1"/>
</dbReference>
<name>A0A8F5C480_9CREN</name>
<proteinExistence type="predicted"/>
<sequence>MLRQACFLYFNYTTTRNKIKSPTMFFLLLLLPYEQIKDALDYIRSEIDKVNELYLIECKKAVSTKEDYLPYQIVGNKERLILTKNALLLIDSL</sequence>
<keyword evidence="3" id="KW-1185">Reference proteome</keyword>
<evidence type="ECO:0000313" key="3">
    <source>
        <dbReference type="Proteomes" id="UP000694036"/>
    </source>
</evidence>